<keyword evidence="5 9" id="KW-0732">Signal</keyword>
<evidence type="ECO:0000256" key="2">
    <source>
        <dbReference type="ARBA" id="ARBA00009941"/>
    </source>
</evidence>
<dbReference type="InterPro" id="IPR046427">
    <property type="entry name" value="Legumain_prodom_sf"/>
</dbReference>
<evidence type="ECO:0000256" key="1">
    <source>
        <dbReference type="ARBA" id="ARBA00000810"/>
    </source>
</evidence>
<comment type="catalytic activity">
    <reaction evidence="1">
        <text>Hydrolysis of proteins and small molecule substrates at -Asn-|-Xaa- bonds.</text>
        <dbReference type="EC" id="3.4.22.34"/>
    </reaction>
</comment>
<dbReference type="PANTHER" id="PTHR12000">
    <property type="entry name" value="HEMOGLOBINASE FAMILY MEMBER"/>
    <property type="match status" value="1"/>
</dbReference>
<dbReference type="FunFam" id="1.10.132.130:FF:000001">
    <property type="entry name" value="Vacuolar-processing enzyme beta-isozyme"/>
    <property type="match status" value="1"/>
</dbReference>
<dbReference type="PIRSF" id="PIRSF019663">
    <property type="entry name" value="Legumain"/>
    <property type="match status" value="1"/>
</dbReference>
<dbReference type="CDD" id="cd21115">
    <property type="entry name" value="legumain_C"/>
    <property type="match status" value="1"/>
</dbReference>
<evidence type="ECO:0000256" key="5">
    <source>
        <dbReference type="ARBA" id="ARBA00022729"/>
    </source>
</evidence>
<dbReference type="PRINTS" id="PR00776">
    <property type="entry name" value="HEMOGLOBNASE"/>
</dbReference>
<keyword evidence="6" id="KW-0378">Hydrolase</keyword>
<keyword evidence="11" id="KW-1185">Reference proteome</keyword>
<dbReference type="GO" id="GO:0006624">
    <property type="term" value="P:vacuolar protein processing"/>
    <property type="evidence" value="ECO:0007669"/>
    <property type="project" value="TreeGrafter"/>
</dbReference>
<evidence type="ECO:0000259" key="10">
    <source>
        <dbReference type="Pfam" id="PF20985"/>
    </source>
</evidence>
<dbReference type="PANTHER" id="PTHR12000:SF42">
    <property type="entry name" value="LEGUMAIN"/>
    <property type="match status" value="1"/>
</dbReference>
<dbReference type="GO" id="GO:0051603">
    <property type="term" value="P:proteolysis involved in protein catabolic process"/>
    <property type="evidence" value="ECO:0007669"/>
    <property type="project" value="InterPro"/>
</dbReference>
<evidence type="ECO:0000256" key="7">
    <source>
        <dbReference type="ARBA" id="ARBA00022807"/>
    </source>
</evidence>
<dbReference type="Pfam" id="PF20985">
    <property type="entry name" value="Legum_prodom"/>
    <property type="match status" value="1"/>
</dbReference>
<comment type="similarity">
    <text evidence="2">Belongs to the peptidase C13 family.</text>
</comment>
<name>A0A0N4Z5T4_PARTI</name>
<keyword evidence="4" id="KW-0645">Protease</keyword>
<dbReference type="Gene3D" id="3.40.50.1460">
    <property type="match status" value="1"/>
</dbReference>
<dbReference type="GO" id="GO:0004197">
    <property type="term" value="F:cysteine-type endopeptidase activity"/>
    <property type="evidence" value="ECO:0007669"/>
    <property type="project" value="UniProtKB-EC"/>
</dbReference>
<dbReference type="Proteomes" id="UP000038045">
    <property type="component" value="Unplaced"/>
</dbReference>
<dbReference type="InterPro" id="IPR043577">
    <property type="entry name" value="AE"/>
</dbReference>
<protein>
    <recommendedName>
        <fullName evidence="3">legumain</fullName>
        <ecNumber evidence="3">3.4.22.34</ecNumber>
    </recommendedName>
</protein>
<dbReference type="Gene3D" id="1.10.132.130">
    <property type="match status" value="1"/>
</dbReference>
<evidence type="ECO:0000256" key="6">
    <source>
        <dbReference type="ARBA" id="ARBA00022801"/>
    </source>
</evidence>
<dbReference type="InterPro" id="IPR001096">
    <property type="entry name" value="Peptidase_C13"/>
</dbReference>
<dbReference type="PIRSF" id="PIRSF500139">
    <property type="entry name" value="AE"/>
    <property type="match status" value="1"/>
</dbReference>
<dbReference type="WBParaSite" id="PTRK_0000247900.1">
    <property type="protein sequence ID" value="PTRK_0000247900.1"/>
    <property type="gene ID" value="PTRK_0000247900"/>
</dbReference>
<organism evidence="11 12">
    <name type="scientific">Parastrongyloides trichosuri</name>
    <name type="common">Possum-specific nematode worm</name>
    <dbReference type="NCBI Taxonomy" id="131310"/>
    <lineage>
        <taxon>Eukaryota</taxon>
        <taxon>Metazoa</taxon>
        <taxon>Ecdysozoa</taxon>
        <taxon>Nematoda</taxon>
        <taxon>Chromadorea</taxon>
        <taxon>Rhabditida</taxon>
        <taxon>Tylenchina</taxon>
        <taxon>Panagrolaimomorpha</taxon>
        <taxon>Strongyloidoidea</taxon>
        <taxon>Strongyloididae</taxon>
        <taxon>Parastrongyloides</taxon>
    </lineage>
</organism>
<evidence type="ECO:0000256" key="8">
    <source>
        <dbReference type="PIRSR" id="PIRSR019663-1"/>
    </source>
</evidence>
<evidence type="ECO:0000313" key="11">
    <source>
        <dbReference type="Proteomes" id="UP000038045"/>
    </source>
</evidence>
<evidence type="ECO:0000256" key="3">
    <source>
        <dbReference type="ARBA" id="ARBA00012628"/>
    </source>
</evidence>
<evidence type="ECO:0000256" key="9">
    <source>
        <dbReference type="SAM" id="SignalP"/>
    </source>
</evidence>
<feature type="chain" id="PRO_5005891328" description="legumain" evidence="9">
    <location>
        <begin position="25"/>
        <end position="831"/>
    </location>
</feature>
<feature type="domain" description="Legumain prodomain" evidence="10">
    <location>
        <begin position="729"/>
        <end position="821"/>
    </location>
</feature>
<reference evidence="12" key="1">
    <citation type="submission" date="2017-02" db="UniProtKB">
        <authorList>
            <consortium name="WormBaseParasite"/>
        </authorList>
    </citation>
    <scope>IDENTIFICATION</scope>
</reference>
<dbReference type="FunFam" id="3.40.50.1460:FF:000006">
    <property type="entry name" value="Legumain"/>
    <property type="match status" value="1"/>
</dbReference>
<feature type="active site" description="Nucleophile" evidence="8">
    <location>
        <position position="571"/>
    </location>
</feature>
<accession>A0A0N4Z5T4</accession>
<keyword evidence="7" id="KW-0788">Thiol protease</keyword>
<feature type="active site" evidence="8">
    <location>
        <position position="530"/>
    </location>
</feature>
<dbReference type="GO" id="GO:0005773">
    <property type="term" value="C:vacuole"/>
    <property type="evidence" value="ECO:0007669"/>
    <property type="project" value="GOC"/>
</dbReference>
<dbReference type="EC" id="3.4.22.34" evidence="3"/>
<dbReference type="InterPro" id="IPR048501">
    <property type="entry name" value="Legum_prodom"/>
</dbReference>
<dbReference type="Pfam" id="PF01650">
    <property type="entry name" value="Peptidase_C13"/>
    <property type="match status" value="1"/>
</dbReference>
<dbReference type="AlphaFoldDB" id="A0A0N4Z5T4"/>
<sequence>MTYNKLLFSIILFQSLISNSFVYGNAIKKDNLDTVTETPVVVDQSALVVQIERGNFVDVSTVFVQDPLHRIVEVPGEPEKQTNLDAVAYSLVNPPTIPDTVDGVDKNTTSDIIVNVNIIPSDIPTSTSTSTTTTTPKPLIITAVNNIIIKENISSKVENLPLPETSPITPTEDNFHTVTLNAVAEENAQLIQATTPETTPLPEDVNVLNDPLPSDLPPTPTQKLIPIKGQEEVIHGSYGDVSTTKNEEKEQNNKTIEEPEDIELCLGNRHLLPRIVVNSLERQKRKLSRLINRINDQQKQHCRPDRSRYQVEYHKCPLWRSEKMTYFYQYMRLVYCDDYDKYPDSNKFKRTYGPQLSLYEKINIFLILFSSIFITNLASTYRDDDNILDIFMNEKSDDLSGFFKELDDTSNIWAVLVAGSNGWYNYRHQADVSHAYHVLRRHGVNQNNIITMMYDDIAYNKENPYKGKIYNIPEGDDVYKGVKIDYRRDDVSPENFLAIIEGNKSKVKGGNGRVVESNKNDKIFIFFSDHGATGLVSFPSSILTVKDLNNSLKKMHTRQKYKELVFYLEACESGSMFEKVLSNDINIYAVTAANSDESSMGCFCDNKMNLPCLGDTFSVSWIVDSEYENLNTETLEKQYEIVKKLTNESHVMHYGDLNIAREHVSEFQGHTSTRHNIFYSQMKRLNIETKLQTSVQYNSRDIPLIMLEKAYIQSIGKNNTKEAKLAYLDAVNKREYLKKYMHKIVRHIIPDISTRNKVVRKRQNNSVDNIDCHDTVVKFFHKHCFNFNKNPYAMKYVYILSNLCSLNIDVTIIKNGLLEACGKIHITTDII</sequence>
<evidence type="ECO:0000256" key="4">
    <source>
        <dbReference type="ARBA" id="ARBA00022670"/>
    </source>
</evidence>
<dbReference type="STRING" id="131310.A0A0N4Z5T4"/>
<feature type="signal peptide" evidence="9">
    <location>
        <begin position="1"/>
        <end position="24"/>
    </location>
</feature>
<evidence type="ECO:0000313" key="12">
    <source>
        <dbReference type="WBParaSite" id="PTRK_0000247900.1"/>
    </source>
</evidence>
<proteinExistence type="inferred from homology"/>